<reference evidence="1" key="1">
    <citation type="submission" date="2021-06" db="EMBL/GenBank/DDBJ databases">
        <authorList>
            <person name="Kallberg Y."/>
            <person name="Tangrot J."/>
            <person name="Rosling A."/>
        </authorList>
    </citation>
    <scope>NUCLEOTIDE SEQUENCE</scope>
    <source>
        <strain evidence="1">MA461A</strain>
    </source>
</reference>
<name>A0ACA9MIW8_9GLOM</name>
<evidence type="ECO:0000313" key="1">
    <source>
        <dbReference type="EMBL" id="CAG8594755.1"/>
    </source>
</evidence>
<comment type="caution">
    <text evidence="1">The sequence shown here is derived from an EMBL/GenBank/DDBJ whole genome shotgun (WGS) entry which is preliminary data.</text>
</comment>
<keyword evidence="2" id="KW-1185">Reference proteome</keyword>
<proteinExistence type="predicted"/>
<dbReference type="Proteomes" id="UP000789920">
    <property type="component" value="Unassembled WGS sequence"/>
</dbReference>
<organism evidence="1 2">
    <name type="scientific">Racocetra persica</name>
    <dbReference type="NCBI Taxonomy" id="160502"/>
    <lineage>
        <taxon>Eukaryota</taxon>
        <taxon>Fungi</taxon>
        <taxon>Fungi incertae sedis</taxon>
        <taxon>Mucoromycota</taxon>
        <taxon>Glomeromycotina</taxon>
        <taxon>Glomeromycetes</taxon>
        <taxon>Diversisporales</taxon>
        <taxon>Gigasporaceae</taxon>
        <taxon>Racocetra</taxon>
    </lineage>
</organism>
<protein>
    <submittedName>
        <fullName evidence="1">16459_t:CDS:1</fullName>
    </submittedName>
</protein>
<accession>A0ACA9MIW8</accession>
<evidence type="ECO:0000313" key="2">
    <source>
        <dbReference type="Proteomes" id="UP000789920"/>
    </source>
</evidence>
<dbReference type="EMBL" id="CAJVQC010008609">
    <property type="protein sequence ID" value="CAG8594755.1"/>
    <property type="molecule type" value="Genomic_DNA"/>
</dbReference>
<gene>
    <name evidence="1" type="ORF">RPERSI_LOCUS5684</name>
</gene>
<sequence>MASHSVPTPVCDWAIYLWIPAADIRSTYSLQYTGHDKFPTPVCDWAIFVWIPAADVWKLGLATPTRTHSLCCEPSR</sequence>